<accession>A0A8J7L730</accession>
<keyword evidence="4" id="KW-1185">Reference proteome</keyword>
<dbReference type="GO" id="GO:0016020">
    <property type="term" value="C:membrane"/>
    <property type="evidence" value="ECO:0007669"/>
    <property type="project" value="InterPro"/>
</dbReference>
<reference evidence="3 4" key="1">
    <citation type="journal article" date="2021" name="Int. J. Syst. Evol. Microbiol.">
        <title>Amazonocrinis nigriterrae gen. nov., sp. nov., Atlanticothrix silvestris gen. nov., sp. nov. and Dendronalium phyllosphericum gen. nov., sp. nov., nostocacean cyanobacteria from Brazilian environments.</title>
        <authorList>
            <person name="Alvarenga D.O."/>
            <person name="Andreote A.P.D."/>
            <person name="Branco L.H.Z."/>
            <person name="Delbaje E."/>
            <person name="Cruz R.B."/>
            <person name="Varani A.M."/>
            <person name="Fiore M.F."/>
        </authorList>
    </citation>
    <scope>NUCLEOTIDE SEQUENCE [LARGE SCALE GENOMIC DNA]</scope>
    <source>
        <strain evidence="3 4">CENA357</strain>
    </source>
</reference>
<gene>
    <name evidence="3" type="ORF">I8751_20640</name>
</gene>
<organism evidence="3 4">
    <name type="scientific">Atlanticothrix silvestris CENA357</name>
    <dbReference type="NCBI Taxonomy" id="1725252"/>
    <lineage>
        <taxon>Bacteria</taxon>
        <taxon>Bacillati</taxon>
        <taxon>Cyanobacteriota</taxon>
        <taxon>Cyanophyceae</taxon>
        <taxon>Nostocales</taxon>
        <taxon>Nodulariaceae</taxon>
        <taxon>Atlanticothrix</taxon>
        <taxon>Atlanticothrix silvestris</taxon>
    </lineage>
</organism>
<protein>
    <submittedName>
        <fullName evidence="3">Iron uptake porin</fullName>
    </submittedName>
</protein>
<sequence length="118" mass="13350">MTRLNFDSDSNNTLVVSFPDIGGRRNLPGILFGVPPHVSYSDVLKENDNAYHIEAFYRWRVNDNISVTPGLWVILNPENNSNNDTQYVGVVRTTLRFLICSIIDLLKTGVKTQSFSVF</sequence>
<dbReference type="RefSeq" id="WP_214440957.1">
    <property type="nucleotide sequence ID" value="NZ_JAECZB010000081.1"/>
</dbReference>
<comment type="similarity">
    <text evidence="1 2">Belongs to the OprB family.</text>
</comment>
<evidence type="ECO:0000313" key="3">
    <source>
        <dbReference type="EMBL" id="MBH8554722.1"/>
    </source>
</evidence>
<dbReference type="InterPro" id="IPR047684">
    <property type="entry name" value="Por_som-like"/>
</dbReference>
<dbReference type="NCBIfam" id="NF033921">
    <property type="entry name" value="por_somb"/>
    <property type="match status" value="1"/>
</dbReference>
<evidence type="ECO:0000256" key="2">
    <source>
        <dbReference type="RuleBase" id="RU363072"/>
    </source>
</evidence>
<comment type="caution">
    <text evidence="3">The sequence shown here is derived from an EMBL/GenBank/DDBJ whole genome shotgun (WGS) entry which is preliminary data.</text>
</comment>
<dbReference type="GO" id="GO:0008643">
    <property type="term" value="P:carbohydrate transport"/>
    <property type="evidence" value="ECO:0007669"/>
    <property type="project" value="InterPro"/>
</dbReference>
<dbReference type="Pfam" id="PF04966">
    <property type="entry name" value="OprB"/>
    <property type="match status" value="1"/>
</dbReference>
<evidence type="ECO:0000256" key="1">
    <source>
        <dbReference type="ARBA" id="ARBA00008769"/>
    </source>
</evidence>
<evidence type="ECO:0000313" key="4">
    <source>
        <dbReference type="Proteomes" id="UP000599391"/>
    </source>
</evidence>
<dbReference type="Proteomes" id="UP000599391">
    <property type="component" value="Unassembled WGS sequence"/>
</dbReference>
<proteinExistence type="inferred from homology"/>
<dbReference type="Gene3D" id="2.40.160.180">
    <property type="entry name" value="Carbohydrate-selective porin OprB"/>
    <property type="match status" value="1"/>
</dbReference>
<name>A0A8J7L730_9CYAN</name>
<dbReference type="AlphaFoldDB" id="A0A8J7L730"/>
<dbReference type="EMBL" id="JAECZB010000081">
    <property type="protein sequence ID" value="MBH8554722.1"/>
    <property type="molecule type" value="Genomic_DNA"/>
</dbReference>
<dbReference type="InterPro" id="IPR007049">
    <property type="entry name" value="Carb-sel_porin_OprB"/>
</dbReference>
<dbReference type="InterPro" id="IPR038673">
    <property type="entry name" value="OprB_sf"/>
</dbReference>
<dbReference type="GO" id="GO:0015288">
    <property type="term" value="F:porin activity"/>
    <property type="evidence" value="ECO:0007669"/>
    <property type="project" value="InterPro"/>
</dbReference>